<dbReference type="WBParaSite" id="ALUE_0000204201-mRNA-1">
    <property type="protein sequence ID" value="ALUE_0000204201-mRNA-1"/>
    <property type="gene ID" value="ALUE_0000204201"/>
</dbReference>
<dbReference type="AlphaFoldDB" id="A0A0M3HKJ7"/>
<protein>
    <submittedName>
        <fullName evidence="2">Uncharacterized protein</fullName>
    </submittedName>
</protein>
<evidence type="ECO:0000313" key="2">
    <source>
        <dbReference type="WBParaSite" id="ALUE_0000204201-mRNA-1"/>
    </source>
</evidence>
<dbReference type="Proteomes" id="UP000036681">
    <property type="component" value="Unplaced"/>
</dbReference>
<name>A0A0M3HKJ7_ASCLU</name>
<sequence length="62" mass="6726">MWSRGRSQGYSKPVVPLVEPSVRFPSTSGNMGAVPPPAALTLPNAAAYSLVAKDLERRREEE</sequence>
<reference evidence="2" key="1">
    <citation type="submission" date="2017-02" db="UniProtKB">
        <authorList>
            <consortium name="WormBaseParasite"/>
        </authorList>
    </citation>
    <scope>IDENTIFICATION</scope>
</reference>
<organism evidence="1 2">
    <name type="scientific">Ascaris lumbricoides</name>
    <name type="common">Giant roundworm</name>
    <dbReference type="NCBI Taxonomy" id="6252"/>
    <lineage>
        <taxon>Eukaryota</taxon>
        <taxon>Metazoa</taxon>
        <taxon>Ecdysozoa</taxon>
        <taxon>Nematoda</taxon>
        <taxon>Chromadorea</taxon>
        <taxon>Rhabditida</taxon>
        <taxon>Spirurina</taxon>
        <taxon>Ascaridomorpha</taxon>
        <taxon>Ascaridoidea</taxon>
        <taxon>Ascarididae</taxon>
        <taxon>Ascaris</taxon>
    </lineage>
</organism>
<evidence type="ECO:0000313" key="1">
    <source>
        <dbReference type="Proteomes" id="UP000036681"/>
    </source>
</evidence>
<accession>A0A0M3HKJ7</accession>
<proteinExistence type="predicted"/>
<keyword evidence="1" id="KW-1185">Reference proteome</keyword>